<dbReference type="SUPFAM" id="SSF53098">
    <property type="entry name" value="Ribonuclease H-like"/>
    <property type="match status" value="1"/>
</dbReference>
<dbReference type="PANTHER" id="PTHR45749:SF28">
    <property type="entry name" value="ZINC FINGER MYM-TYPE PROTEIN 1-LIKE-RELATED"/>
    <property type="match status" value="1"/>
</dbReference>
<reference evidence="3" key="1">
    <citation type="submission" date="2022-01" db="EMBL/GenBank/DDBJ databases">
        <authorList>
            <person name="King R."/>
        </authorList>
    </citation>
    <scope>NUCLEOTIDE SEQUENCE</scope>
</reference>
<feature type="domain" description="HAT C-terminal dimerisation" evidence="1">
    <location>
        <begin position="613"/>
        <end position="670"/>
    </location>
</feature>
<dbReference type="InterPro" id="IPR025398">
    <property type="entry name" value="DUF4371"/>
</dbReference>
<feature type="domain" description="DUF4371" evidence="2">
    <location>
        <begin position="144"/>
        <end position="320"/>
    </location>
</feature>
<dbReference type="OrthoDB" id="6725296at2759"/>
<proteinExistence type="predicted"/>
<dbReference type="EMBL" id="OV651814">
    <property type="protein sequence ID" value="CAH1106263.1"/>
    <property type="molecule type" value="Genomic_DNA"/>
</dbReference>
<name>A0A9P0GAQ5_9CUCU</name>
<evidence type="ECO:0008006" key="5">
    <source>
        <dbReference type="Google" id="ProtNLM"/>
    </source>
</evidence>
<sequence length="699" mass="79907">MNSVESLISNPFCGRSLIDKAEIKRLGRTTPNLKIEQSVSSKKRTFTRTFNPELYNKHTWLCGCEIKNALYCFPCLLFGGEDSWTKIGFTDLNHSGDRIKKHTSSAKHIKNVLQYSLFGTVNVAAQLSTAYRRNIELHNEQVRHNRYILNIIINCVRFCGAFELALRGHDESTSSSNPGVFRGLIDFSSELDGALKQHLKKASVFKGTSKTIQNEILQTMFTVCQEEISKEIENADYLSIIADETSDVSNKFQMAIVFRYILKGKPVERFWDFLMPSDHDAKALSKVILTELEKHVKGKRSKLIAQTYDGASVMSGSSNGVQAIIKKTYEHAAYVHCYAHQLNLVMLNSASANKNVRIFFANLQGICTFFSSSPQRSAILDQIVKKRLPRSAPTRWNFNSRVVCTVFEYKDGILETMETLLNESRNVSTTNQASGYVKIIKSKSFVSWLNLFYKIMPHVDLLFGKFQTRQIDAVIAKKFILSFETKLTEIINSITLDDIEPTSSNSKRHKLDDSAEFSREAKEVCDIIICQAKERFSFTGHLVAASLFFPEEYGQYSTCFPEEKFKETIKNYPFFIEQKLRTELTVIYDTEELKSVSGLLVLYDFISQNIELSETFSETLKLIKILITIPMASAEAERCFSTLKRIKTFLRNTMCQKRLSALAMLSKERDLIESIPDFNQRVIDKFATTKDRRMDFLFK</sequence>
<dbReference type="GO" id="GO:0046983">
    <property type="term" value="F:protein dimerization activity"/>
    <property type="evidence" value="ECO:0007669"/>
    <property type="project" value="InterPro"/>
</dbReference>
<protein>
    <recommendedName>
        <fullName evidence="5">Zinc finger MYM-type protein 1</fullName>
    </recommendedName>
</protein>
<accession>A0A9P0GAQ5</accession>
<gene>
    <name evidence="3" type="ORF">PSYICH_LOCUS6732</name>
</gene>
<evidence type="ECO:0000313" key="4">
    <source>
        <dbReference type="Proteomes" id="UP001153636"/>
    </source>
</evidence>
<dbReference type="Pfam" id="PF14291">
    <property type="entry name" value="DUF4371"/>
    <property type="match status" value="1"/>
</dbReference>
<evidence type="ECO:0000313" key="3">
    <source>
        <dbReference type="EMBL" id="CAH1106263.1"/>
    </source>
</evidence>
<dbReference type="AlphaFoldDB" id="A0A9P0GAQ5"/>
<organism evidence="3 4">
    <name type="scientific">Psylliodes chrysocephalus</name>
    <dbReference type="NCBI Taxonomy" id="3402493"/>
    <lineage>
        <taxon>Eukaryota</taxon>
        <taxon>Metazoa</taxon>
        <taxon>Ecdysozoa</taxon>
        <taxon>Arthropoda</taxon>
        <taxon>Hexapoda</taxon>
        <taxon>Insecta</taxon>
        <taxon>Pterygota</taxon>
        <taxon>Neoptera</taxon>
        <taxon>Endopterygota</taxon>
        <taxon>Coleoptera</taxon>
        <taxon>Polyphaga</taxon>
        <taxon>Cucujiformia</taxon>
        <taxon>Chrysomeloidea</taxon>
        <taxon>Chrysomelidae</taxon>
        <taxon>Galerucinae</taxon>
        <taxon>Alticini</taxon>
        <taxon>Psylliodes</taxon>
    </lineage>
</organism>
<evidence type="ECO:0000259" key="2">
    <source>
        <dbReference type="Pfam" id="PF14291"/>
    </source>
</evidence>
<dbReference type="Proteomes" id="UP001153636">
    <property type="component" value="Chromosome 2"/>
</dbReference>
<evidence type="ECO:0000259" key="1">
    <source>
        <dbReference type="Pfam" id="PF05699"/>
    </source>
</evidence>
<dbReference type="PANTHER" id="PTHR45749">
    <property type="match status" value="1"/>
</dbReference>
<keyword evidence="4" id="KW-1185">Reference proteome</keyword>
<dbReference type="InterPro" id="IPR012337">
    <property type="entry name" value="RNaseH-like_sf"/>
</dbReference>
<dbReference type="Pfam" id="PF05699">
    <property type="entry name" value="Dimer_Tnp_hAT"/>
    <property type="match status" value="1"/>
</dbReference>
<dbReference type="InterPro" id="IPR008906">
    <property type="entry name" value="HATC_C_dom"/>
</dbReference>